<reference evidence="4" key="1">
    <citation type="submission" date="2022-06" db="EMBL/GenBank/DDBJ databases">
        <title>Sphingomicrobium sedimins sp. nov., a marine bacterium isolated from tidal flat.</title>
        <authorList>
            <person name="Kim C.-H."/>
            <person name="Yoo Y."/>
            <person name="Kim J.-J."/>
        </authorList>
    </citation>
    <scope>NUCLEOTIDE SEQUENCE</scope>
    <source>
        <strain evidence="4">GRR-S6-50</strain>
    </source>
</reference>
<dbReference type="Pfam" id="PF03009">
    <property type="entry name" value="GDPD"/>
    <property type="match status" value="1"/>
</dbReference>
<feature type="chain" id="PRO_5040985958" evidence="2">
    <location>
        <begin position="28"/>
        <end position="319"/>
    </location>
</feature>
<dbReference type="GO" id="GO:0006644">
    <property type="term" value="P:phospholipid metabolic process"/>
    <property type="evidence" value="ECO:0007669"/>
    <property type="project" value="TreeGrafter"/>
</dbReference>
<dbReference type="PROSITE" id="PS51704">
    <property type="entry name" value="GP_PDE"/>
    <property type="match status" value="1"/>
</dbReference>
<evidence type="ECO:0000256" key="2">
    <source>
        <dbReference type="SAM" id="SignalP"/>
    </source>
</evidence>
<dbReference type="RefSeq" id="WP_252113667.1">
    <property type="nucleotide sequence ID" value="NZ_JAMSHT010000001.1"/>
</dbReference>
<dbReference type="PROSITE" id="PS51257">
    <property type="entry name" value="PROKAR_LIPOPROTEIN"/>
    <property type="match status" value="1"/>
</dbReference>
<name>A0A9X2J3Q0_9SPHN</name>
<dbReference type="GO" id="GO:0005886">
    <property type="term" value="C:plasma membrane"/>
    <property type="evidence" value="ECO:0007669"/>
    <property type="project" value="TreeGrafter"/>
</dbReference>
<dbReference type="Proteomes" id="UP001155128">
    <property type="component" value="Unassembled WGS sequence"/>
</dbReference>
<dbReference type="SUPFAM" id="SSF51695">
    <property type="entry name" value="PLC-like phosphodiesterases"/>
    <property type="match status" value="1"/>
</dbReference>
<feature type="signal peptide" evidence="2">
    <location>
        <begin position="1"/>
        <end position="27"/>
    </location>
</feature>
<dbReference type="PANTHER" id="PTHR46320:SF1">
    <property type="entry name" value="GLYCEROPHOSPHODIESTER PHOSPHODIESTERASE 1"/>
    <property type="match status" value="1"/>
</dbReference>
<proteinExistence type="predicted"/>
<dbReference type="CDD" id="cd08566">
    <property type="entry name" value="GDPD_AtGDE_like"/>
    <property type="match status" value="1"/>
</dbReference>
<sequence>MTNRLLTSIAALALASCGGSTGSGSSAAPTPTPTVTPTPTALPTPRLALDMPAGGLGAFMTCLRENDAAILSAHRGGAGPGYPENAIETLAWNAAAAPMMFEIDVRQTADGYYVLFHDEELEQDTDGTGALASRTLNELSSVRYNGTDIGISTLEEVVEWARGRALLQLDVKPGVDFDELVDWLEGENATGFSLVITYNVADAARVAAANPDLMISATVNDEADLAELNAAGVPDNRIAAWTGLSTPRIDLWGFLETRGISANYGAFATLDEQGASGSAYRDLANAGLDIVSTDKPQFVYEALEGRQDFAAAATGCMAG</sequence>
<dbReference type="GO" id="GO:0070291">
    <property type="term" value="P:N-acylethanolamine metabolic process"/>
    <property type="evidence" value="ECO:0007669"/>
    <property type="project" value="TreeGrafter"/>
</dbReference>
<evidence type="ECO:0000259" key="3">
    <source>
        <dbReference type="PROSITE" id="PS51704"/>
    </source>
</evidence>
<feature type="region of interest" description="Disordered" evidence="1">
    <location>
        <begin position="21"/>
        <end position="45"/>
    </location>
</feature>
<feature type="domain" description="GP-PDE" evidence="3">
    <location>
        <begin position="69"/>
        <end position="303"/>
    </location>
</feature>
<gene>
    <name evidence="4" type="ORF">NDO55_06830</name>
</gene>
<dbReference type="Gene3D" id="3.20.20.190">
    <property type="entry name" value="Phosphatidylinositol (PI) phosphodiesterase"/>
    <property type="match status" value="1"/>
</dbReference>
<dbReference type="InterPro" id="IPR017946">
    <property type="entry name" value="PLC-like_Pdiesterase_TIM-brl"/>
</dbReference>
<dbReference type="GO" id="GO:0008889">
    <property type="term" value="F:glycerophosphodiester phosphodiesterase activity"/>
    <property type="evidence" value="ECO:0007669"/>
    <property type="project" value="TreeGrafter"/>
</dbReference>
<evidence type="ECO:0000256" key="1">
    <source>
        <dbReference type="SAM" id="MobiDB-lite"/>
    </source>
</evidence>
<comment type="caution">
    <text evidence="4">The sequence shown here is derived from an EMBL/GenBank/DDBJ whole genome shotgun (WGS) entry which is preliminary data.</text>
</comment>
<accession>A0A9X2J3Q0</accession>
<keyword evidence="5" id="KW-1185">Reference proteome</keyword>
<keyword evidence="2" id="KW-0732">Signal</keyword>
<dbReference type="AlphaFoldDB" id="A0A9X2J3Q0"/>
<protein>
    <submittedName>
        <fullName evidence="4">Glycerophosphodiester phosphodiesterase family protein</fullName>
    </submittedName>
</protein>
<dbReference type="EMBL" id="JAMSHT010000001">
    <property type="protein sequence ID" value="MCM8557531.1"/>
    <property type="molecule type" value="Genomic_DNA"/>
</dbReference>
<dbReference type="GO" id="GO:0006580">
    <property type="term" value="P:ethanolamine metabolic process"/>
    <property type="evidence" value="ECO:0007669"/>
    <property type="project" value="TreeGrafter"/>
</dbReference>
<organism evidence="4 5">
    <name type="scientific">Sphingomicrobium sediminis</name>
    <dbReference type="NCBI Taxonomy" id="2950949"/>
    <lineage>
        <taxon>Bacteria</taxon>
        <taxon>Pseudomonadati</taxon>
        <taxon>Pseudomonadota</taxon>
        <taxon>Alphaproteobacteria</taxon>
        <taxon>Sphingomonadales</taxon>
        <taxon>Sphingomonadaceae</taxon>
        <taxon>Sphingomicrobium</taxon>
    </lineage>
</organism>
<evidence type="ECO:0000313" key="4">
    <source>
        <dbReference type="EMBL" id="MCM8557531.1"/>
    </source>
</evidence>
<dbReference type="InterPro" id="IPR030395">
    <property type="entry name" value="GP_PDE_dom"/>
</dbReference>
<feature type="compositionally biased region" description="Pro residues" evidence="1">
    <location>
        <begin position="30"/>
        <end position="42"/>
    </location>
</feature>
<dbReference type="PANTHER" id="PTHR46320">
    <property type="entry name" value="GLYCEROPHOSPHODIESTER PHOSPHODIESTERASE 1"/>
    <property type="match status" value="1"/>
</dbReference>
<evidence type="ECO:0000313" key="5">
    <source>
        <dbReference type="Proteomes" id="UP001155128"/>
    </source>
</evidence>